<evidence type="ECO:0000313" key="3">
    <source>
        <dbReference type="Proteomes" id="UP000501240"/>
    </source>
</evidence>
<keyword evidence="3" id="KW-1185">Reference proteome</keyword>
<evidence type="ECO:0000256" key="1">
    <source>
        <dbReference type="SAM" id="MobiDB-lite"/>
    </source>
</evidence>
<organism evidence="2 3">
    <name type="scientific">Actinomadura verrucosospora</name>
    <dbReference type="NCBI Taxonomy" id="46165"/>
    <lineage>
        <taxon>Bacteria</taxon>
        <taxon>Bacillati</taxon>
        <taxon>Actinomycetota</taxon>
        <taxon>Actinomycetes</taxon>
        <taxon>Streptosporangiales</taxon>
        <taxon>Thermomonosporaceae</taxon>
        <taxon>Actinomadura</taxon>
    </lineage>
</organism>
<name>A0A7D3VXS1_ACTVE</name>
<reference evidence="2 3" key="1">
    <citation type="submission" date="2020-05" db="EMBL/GenBank/DDBJ databases">
        <title>Actinomadura verrucosospora NRRL-B18236 (PFL_A860) Genome sequencing and assembly.</title>
        <authorList>
            <person name="Samborskyy M."/>
        </authorList>
    </citation>
    <scope>NUCLEOTIDE SEQUENCE [LARGE SCALE GENOMIC DNA]</scope>
    <source>
        <strain evidence="2 3">NRRL:B18236</strain>
    </source>
</reference>
<gene>
    <name evidence="2" type="ORF">ACTIVE_3334</name>
</gene>
<accession>A0A7D3VXS1</accession>
<dbReference type="EMBL" id="CP053892">
    <property type="protein sequence ID" value="QKG21696.1"/>
    <property type="molecule type" value="Genomic_DNA"/>
</dbReference>
<feature type="compositionally biased region" description="Gly residues" evidence="1">
    <location>
        <begin position="299"/>
        <end position="308"/>
    </location>
</feature>
<sequence>MNHYQPADHRPSGLIIEQGEVRIGDRGPHPRPGAALVCSDREGRAVTWSRRPSIVDAPRLRRWYLVDVTRHQDTIAAEVPSRWDAMRFQLEADVQWAVTDAAVVVDQGLADGLAVVRSRSAQRNRGVTRRHDIDDCDLAERELQDLYDRGPMVLGEGITIYSAVIRMHIDDPTARFQNEQRQIERTRSTERQNATLERERIDALRSTAKGEDDLLFLFLARHPDQVGSVLQSVAHRREITQKMQLDIFDRMVREGFIQEADIEPMRRLLLTPMEQVADVRSLDVLGQAALPAAAAPADSGGGDAGTGGAADDADTWITAKPVPPPEPEPGSGPPEPPPAPAPSAPPPANGVSGWKAYGRDQHGRDQR</sequence>
<evidence type="ECO:0000313" key="2">
    <source>
        <dbReference type="EMBL" id="QKG21696.1"/>
    </source>
</evidence>
<dbReference type="RefSeq" id="WP_173095925.1">
    <property type="nucleotide sequence ID" value="NZ_CP053892.1"/>
</dbReference>
<feature type="compositionally biased region" description="Basic and acidic residues" evidence="1">
    <location>
        <begin position="357"/>
        <end position="367"/>
    </location>
</feature>
<feature type="compositionally biased region" description="Pro residues" evidence="1">
    <location>
        <begin position="321"/>
        <end position="348"/>
    </location>
</feature>
<protein>
    <submittedName>
        <fullName evidence="2">Uncharacterized protein</fullName>
    </submittedName>
</protein>
<proteinExistence type="predicted"/>
<feature type="region of interest" description="Disordered" evidence="1">
    <location>
        <begin position="293"/>
        <end position="367"/>
    </location>
</feature>
<dbReference type="Proteomes" id="UP000501240">
    <property type="component" value="Chromosome"/>
</dbReference>
<dbReference type="AlphaFoldDB" id="A0A7D3VXS1"/>